<name>A0ABW0KKT8_9BACT</name>
<dbReference type="EMBL" id="JBHSMQ010000001">
    <property type="protein sequence ID" value="MFC5453353.1"/>
    <property type="molecule type" value="Genomic_DNA"/>
</dbReference>
<dbReference type="InterPro" id="IPR006652">
    <property type="entry name" value="Kelch_1"/>
</dbReference>
<keyword evidence="4" id="KW-1185">Reference proteome</keyword>
<keyword evidence="1" id="KW-0880">Kelch repeat</keyword>
<gene>
    <name evidence="3" type="ORF">ACFQDI_00685</name>
</gene>
<dbReference type="PANTHER" id="PTHR45632">
    <property type="entry name" value="LD33804P"/>
    <property type="match status" value="1"/>
</dbReference>
<proteinExistence type="predicted"/>
<dbReference type="InterPro" id="IPR015915">
    <property type="entry name" value="Kelch-typ_b-propeller"/>
</dbReference>
<dbReference type="Pfam" id="PF24681">
    <property type="entry name" value="Kelch_KLHDC2_KLHL20_DRC7"/>
    <property type="match status" value="1"/>
</dbReference>
<dbReference type="SMART" id="SM00612">
    <property type="entry name" value="Kelch"/>
    <property type="match status" value="5"/>
</dbReference>
<dbReference type="Pfam" id="PF01344">
    <property type="entry name" value="Kelch_1"/>
    <property type="match status" value="1"/>
</dbReference>
<dbReference type="PANTHER" id="PTHR45632:SF3">
    <property type="entry name" value="KELCH-LIKE PROTEIN 32"/>
    <property type="match status" value="1"/>
</dbReference>
<dbReference type="RefSeq" id="WP_377162347.1">
    <property type="nucleotide sequence ID" value="NZ_JBHSMQ010000001.1"/>
</dbReference>
<evidence type="ECO:0000313" key="3">
    <source>
        <dbReference type="EMBL" id="MFC5453353.1"/>
    </source>
</evidence>
<evidence type="ECO:0000256" key="2">
    <source>
        <dbReference type="ARBA" id="ARBA00022737"/>
    </source>
</evidence>
<evidence type="ECO:0000313" key="4">
    <source>
        <dbReference type="Proteomes" id="UP001596052"/>
    </source>
</evidence>
<protein>
    <submittedName>
        <fullName evidence="3">Kelch repeat-containing protein</fullName>
    </submittedName>
</protein>
<sequence length="305" mass="32685">MKVANYPAWSEAAPLPTLRGGCAGAVIDGRLYVLGGGLSAKRPVDTVESYDPVTNQWKPHRPMPLPRNNVVAAVLDGKIYVVAGLVAPAGSTDEQPLENEPSDRVDVYDPQTDTWTTCAPLPEARVKPGLSVVNGRLYALGGRHGDVNTTSIVSYDPAVDAWNKVADLPLGVRHAPAAQAGGLIYLTGGWSPNGDKGDIHAKVWRFDPASNEVEEVASMPEPRVAHSLIEVDGQLLALGGVTADKSFLESVCLYDPTIDSWTALDFEMDPRGIFAAGLIDRHIHVAGGWTKLYKEPHTTVQTHSL</sequence>
<reference evidence="4" key="1">
    <citation type="journal article" date="2019" name="Int. J. Syst. Evol. Microbiol.">
        <title>The Global Catalogue of Microorganisms (GCM) 10K type strain sequencing project: providing services to taxonomists for standard genome sequencing and annotation.</title>
        <authorList>
            <consortium name="The Broad Institute Genomics Platform"/>
            <consortium name="The Broad Institute Genome Sequencing Center for Infectious Disease"/>
            <person name="Wu L."/>
            <person name="Ma J."/>
        </authorList>
    </citation>
    <scope>NUCLEOTIDE SEQUENCE [LARGE SCALE GENOMIC DNA]</scope>
    <source>
        <strain evidence="4">CGMCC 4.1469</strain>
    </source>
</reference>
<dbReference type="Gene3D" id="2.120.10.80">
    <property type="entry name" value="Kelch-type beta propeller"/>
    <property type="match status" value="2"/>
</dbReference>
<dbReference type="Proteomes" id="UP001596052">
    <property type="component" value="Unassembled WGS sequence"/>
</dbReference>
<comment type="caution">
    <text evidence="3">The sequence shown here is derived from an EMBL/GenBank/DDBJ whole genome shotgun (WGS) entry which is preliminary data.</text>
</comment>
<keyword evidence="2" id="KW-0677">Repeat</keyword>
<accession>A0ABW0KKT8</accession>
<dbReference type="SUPFAM" id="SSF117281">
    <property type="entry name" value="Kelch motif"/>
    <property type="match status" value="2"/>
</dbReference>
<organism evidence="3 4">
    <name type="scientific">Prosthecobacter fluviatilis</name>
    <dbReference type="NCBI Taxonomy" id="445931"/>
    <lineage>
        <taxon>Bacteria</taxon>
        <taxon>Pseudomonadati</taxon>
        <taxon>Verrucomicrobiota</taxon>
        <taxon>Verrucomicrobiia</taxon>
        <taxon>Verrucomicrobiales</taxon>
        <taxon>Verrucomicrobiaceae</taxon>
        <taxon>Prosthecobacter</taxon>
    </lineage>
</organism>
<evidence type="ECO:0000256" key="1">
    <source>
        <dbReference type="ARBA" id="ARBA00022441"/>
    </source>
</evidence>